<evidence type="ECO:0000313" key="3">
    <source>
        <dbReference type="EMBL" id="MBW21162.1"/>
    </source>
</evidence>
<dbReference type="PANTHER" id="PTHR12299">
    <property type="entry name" value="HYALURONIC ACID-BINDING PROTEIN 4"/>
    <property type="match status" value="1"/>
</dbReference>
<feature type="compositionally biased region" description="Basic and acidic residues" evidence="1">
    <location>
        <begin position="389"/>
        <end position="402"/>
    </location>
</feature>
<dbReference type="PANTHER" id="PTHR12299:SF17">
    <property type="entry name" value="AT19571P-RELATED"/>
    <property type="match status" value="1"/>
</dbReference>
<dbReference type="InterPro" id="IPR039764">
    <property type="entry name" value="HABP4/SERBP1-like"/>
</dbReference>
<feature type="compositionally biased region" description="Low complexity" evidence="1">
    <location>
        <begin position="366"/>
        <end position="384"/>
    </location>
</feature>
<feature type="compositionally biased region" description="Basic and acidic residues" evidence="1">
    <location>
        <begin position="134"/>
        <end position="148"/>
    </location>
</feature>
<feature type="compositionally biased region" description="Gly residues" evidence="1">
    <location>
        <begin position="123"/>
        <end position="133"/>
    </location>
</feature>
<dbReference type="GO" id="GO:0005634">
    <property type="term" value="C:nucleus"/>
    <property type="evidence" value="ECO:0007669"/>
    <property type="project" value="TreeGrafter"/>
</dbReference>
<feature type="compositionally biased region" description="Basic and acidic residues" evidence="1">
    <location>
        <begin position="261"/>
        <end position="279"/>
    </location>
</feature>
<feature type="compositionally biased region" description="Basic and acidic residues" evidence="1">
    <location>
        <begin position="524"/>
        <end position="535"/>
    </location>
</feature>
<dbReference type="AlphaFoldDB" id="A0A2M3YY05"/>
<feature type="region of interest" description="Disordered" evidence="1">
    <location>
        <begin position="349"/>
        <end position="535"/>
    </location>
</feature>
<feature type="compositionally biased region" description="Basic and acidic residues" evidence="1">
    <location>
        <begin position="182"/>
        <end position="199"/>
    </location>
</feature>
<dbReference type="EMBL" id="GGFM01000411">
    <property type="protein sequence ID" value="MBW21162.1"/>
    <property type="molecule type" value="Transcribed_RNA"/>
</dbReference>
<dbReference type="SMART" id="SM01233">
    <property type="entry name" value="HABP4_PAI-RBP1"/>
    <property type="match status" value="1"/>
</dbReference>
<feature type="compositionally biased region" description="Basic and acidic residues" evidence="1">
    <location>
        <begin position="302"/>
        <end position="314"/>
    </location>
</feature>
<proteinExistence type="predicted"/>
<organism evidence="3">
    <name type="scientific">Anopheles braziliensis</name>
    <dbReference type="NCBI Taxonomy" id="58242"/>
    <lineage>
        <taxon>Eukaryota</taxon>
        <taxon>Metazoa</taxon>
        <taxon>Ecdysozoa</taxon>
        <taxon>Arthropoda</taxon>
        <taxon>Hexapoda</taxon>
        <taxon>Insecta</taxon>
        <taxon>Pterygota</taxon>
        <taxon>Neoptera</taxon>
        <taxon>Endopterygota</taxon>
        <taxon>Diptera</taxon>
        <taxon>Nematocera</taxon>
        <taxon>Culicoidea</taxon>
        <taxon>Culicidae</taxon>
        <taxon>Anophelinae</taxon>
        <taxon>Anopheles</taxon>
    </lineage>
</organism>
<dbReference type="GO" id="GO:0005737">
    <property type="term" value="C:cytoplasm"/>
    <property type="evidence" value="ECO:0007669"/>
    <property type="project" value="TreeGrafter"/>
</dbReference>
<feature type="domain" description="Hyaluronan/mRNA-binding protein" evidence="2">
    <location>
        <begin position="216"/>
        <end position="336"/>
    </location>
</feature>
<dbReference type="InterPro" id="IPR006861">
    <property type="entry name" value="HABP4_PAIRBP1-bd"/>
</dbReference>
<feature type="compositionally biased region" description="Gly residues" evidence="1">
    <location>
        <begin position="403"/>
        <end position="459"/>
    </location>
</feature>
<dbReference type="GO" id="GO:0003723">
    <property type="term" value="F:RNA binding"/>
    <property type="evidence" value="ECO:0007669"/>
    <property type="project" value="InterPro"/>
</dbReference>
<accession>A0A2M3YY05</accession>
<name>A0A2M3YY05_9DIPT</name>
<evidence type="ECO:0000256" key="1">
    <source>
        <dbReference type="SAM" id="MobiDB-lite"/>
    </source>
</evidence>
<protein>
    <submittedName>
        <fullName evidence="3">Putative rna-binding protein</fullName>
    </submittedName>
</protein>
<sequence length="535" mass="55278">MENTSYGINVANRYDLFCIEDDAGDPIESILKNKQKQQQQKKQQAQQNAGATAATPAAGGGGAQPQQQQQQQAAQSKSLAKGGEKENKAAGAGGGRGAENRHPDKSAAAQTNGTGNHLHNQRGGAGAGASGPGGERRGIKETQKDNIRNQENQKTGAGNQTSKFPRGGGGAGGPTNKSAGANDDKYPRKPRDSDPDRKQQPYAQNGVKQRFEGGRGKRELDRQSGSNKTGIKAVDKRDGAGSHNWGSSKQDAKEFSNLQEQDYHQAQDADTSAEEKQPQTDRSMNGQAAGGEGETGDAGNAKSEDEAKEMTLDEWKAQKAAVRLKPQYNLRKAGEGENSAQWDKMVALNKKAADGEDDEGNDTQKATTTTTTTAGAAAAPVAGGNKNKQVLDIEFHFNDNRRGGLGRGRGGGRGGGKGGPRGGGGIGREGGPGGRREYGAGGGGGENNYRSGGEGGAGGYEHRGGGPGAAADGATDGGERPPRRNNRPPGGGGGAGAGGYEGGVNKYSRPNPRPPKQHFVAAPKVDDEHDFPSLG</sequence>
<feature type="region of interest" description="Disordered" evidence="1">
    <location>
        <begin position="29"/>
        <end position="314"/>
    </location>
</feature>
<feature type="compositionally biased region" description="Polar residues" evidence="1">
    <location>
        <begin position="149"/>
        <end position="163"/>
    </location>
</feature>
<dbReference type="Pfam" id="PF04774">
    <property type="entry name" value="HABP4_PAI-RBP1"/>
    <property type="match status" value="1"/>
</dbReference>
<feature type="compositionally biased region" description="Gly residues" evidence="1">
    <location>
        <begin position="489"/>
        <end position="502"/>
    </location>
</feature>
<evidence type="ECO:0000259" key="2">
    <source>
        <dbReference type="SMART" id="SM01233"/>
    </source>
</evidence>
<feature type="compositionally biased region" description="Basic and acidic residues" evidence="1">
    <location>
        <begin position="209"/>
        <end position="222"/>
    </location>
</feature>
<feature type="compositionally biased region" description="Low complexity" evidence="1">
    <location>
        <begin position="36"/>
        <end position="57"/>
    </location>
</feature>
<feature type="compositionally biased region" description="Polar residues" evidence="1">
    <location>
        <begin position="108"/>
        <end position="118"/>
    </location>
</feature>
<reference evidence="3" key="1">
    <citation type="submission" date="2018-01" db="EMBL/GenBank/DDBJ databases">
        <title>An insight into the sialome of Amazonian anophelines.</title>
        <authorList>
            <person name="Ribeiro J.M."/>
            <person name="Scarpassa V."/>
            <person name="Calvo E."/>
        </authorList>
    </citation>
    <scope>NUCLEOTIDE SEQUENCE</scope>
    <source>
        <tissue evidence="3">Salivary glands</tissue>
    </source>
</reference>
<feature type="compositionally biased region" description="Low complexity" evidence="1">
    <location>
        <begin position="64"/>
        <end position="75"/>
    </location>
</feature>